<evidence type="ECO:0000256" key="1">
    <source>
        <dbReference type="SAM" id="MobiDB-lite"/>
    </source>
</evidence>
<protein>
    <recommendedName>
        <fullName evidence="3">HNH/Endo VII superfamily nuclease toxins domain-containing protein</fullName>
    </recommendedName>
</protein>
<evidence type="ECO:0000313" key="4">
    <source>
        <dbReference type="EMBL" id="CAF3931572.1"/>
    </source>
</evidence>
<gene>
    <name evidence="4" type="ORF">OXD698_LOCUS25606</name>
</gene>
<evidence type="ECO:0000259" key="3">
    <source>
        <dbReference type="Pfam" id="PF15657"/>
    </source>
</evidence>
<name>A0A819JEP2_9BILA</name>
<dbReference type="Proteomes" id="UP000663844">
    <property type="component" value="Unassembled WGS sequence"/>
</dbReference>
<feature type="domain" description="HNH/Endo VII superfamily nuclease toxins" evidence="3">
    <location>
        <begin position="68"/>
        <end position="115"/>
    </location>
</feature>
<dbReference type="InterPro" id="IPR028048">
    <property type="entry name" value="Tox-HNH-EHHH"/>
</dbReference>
<proteinExistence type="predicted"/>
<feature type="signal peptide" evidence="2">
    <location>
        <begin position="1"/>
        <end position="28"/>
    </location>
</feature>
<keyword evidence="2" id="KW-0732">Signal</keyword>
<reference evidence="4" key="1">
    <citation type="submission" date="2021-02" db="EMBL/GenBank/DDBJ databases">
        <authorList>
            <person name="Nowell W R."/>
        </authorList>
    </citation>
    <scope>NUCLEOTIDE SEQUENCE</scope>
</reference>
<feature type="non-terminal residue" evidence="4">
    <location>
        <position position="1"/>
    </location>
</feature>
<feature type="chain" id="PRO_5032715142" description="HNH/Endo VII superfamily nuclease toxins domain-containing protein" evidence="2">
    <location>
        <begin position="29"/>
        <end position="132"/>
    </location>
</feature>
<evidence type="ECO:0000256" key="2">
    <source>
        <dbReference type="SAM" id="SignalP"/>
    </source>
</evidence>
<dbReference type="EMBL" id="CAJOAZ010002466">
    <property type="protein sequence ID" value="CAF3931572.1"/>
    <property type="molecule type" value="Genomic_DNA"/>
</dbReference>
<accession>A0A819JEP2</accession>
<comment type="caution">
    <text evidence="4">The sequence shown here is derived from an EMBL/GenBank/DDBJ whole genome shotgun (WGS) entry which is preliminary data.</text>
</comment>
<dbReference type="AlphaFoldDB" id="A0A819JEP2"/>
<sequence length="132" mass="15069">AIMVKIHTLTLIILVGILLCFCTDSTNGVVKKVVQYAFRYQALQAAKRHFKIPRGQQPVNTVKVPERNSREMLRQYNYINNQGKPISIRQDNPRKYGHPQGYGDQGPHFNAGPTGSKLEKHFNFDNFNKNKG</sequence>
<dbReference type="Pfam" id="PF15657">
    <property type="entry name" value="Tox-HNH-EHHH"/>
    <property type="match status" value="1"/>
</dbReference>
<organism evidence="4 5">
    <name type="scientific">Adineta steineri</name>
    <dbReference type="NCBI Taxonomy" id="433720"/>
    <lineage>
        <taxon>Eukaryota</taxon>
        <taxon>Metazoa</taxon>
        <taxon>Spiralia</taxon>
        <taxon>Gnathifera</taxon>
        <taxon>Rotifera</taxon>
        <taxon>Eurotatoria</taxon>
        <taxon>Bdelloidea</taxon>
        <taxon>Adinetida</taxon>
        <taxon>Adinetidae</taxon>
        <taxon>Adineta</taxon>
    </lineage>
</organism>
<feature type="region of interest" description="Disordered" evidence="1">
    <location>
        <begin position="87"/>
        <end position="132"/>
    </location>
</feature>
<evidence type="ECO:0000313" key="5">
    <source>
        <dbReference type="Proteomes" id="UP000663844"/>
    </source>
</evidence>